<dbReference type="AlphaFoldDB" id="A0A8J5QL57"/>
<gene>
    <name evidence="4" type="ORF">J8A68_004006</name>
</gene>
<evidence type="ECO:0000256" key="1">
    <source>
        <dbReference type="ARBA" id="ARBA00022737"/>
    </source>
</evidence>
<feature type="region of interest" description="Disordered" evidence="3">
    <location>
        <begin position="570"/>
        <end position="594"/>
    </location>
</feature>
<evidence type="ECO:0000256" key="2">
    <source>
        <dbReference type="ARBA" id="ARBA00022803"/>
    </source>
</evidence>
<dbReference type="GO" id="GO:0006620">
    <property type="term" value="P:post-translational protein targeting to endoplasmic reticulum membrane"/>
    <property type="evidence" value="ECO:0007669"/>
    <property type="project" value="TreeGrafter"/>
</dbReference>
<dbReference type="InterPro" id="IPR019734">
    <property type="entry name" value="TPR_rpt"/>
</dbReference>
<feature type="compositionally biased region" description="Acidic residues" evidence="3">
    <location>
        <begin position="668"/>
        <end position="683"/>
    </location>
</feature>
<dbReference type="PANTHER" id="PTHR45831">
    <property type="entry name" value="LD24721P"/>
    <property type="match status" value="1"/>
</dbReference>
<reference evidence="4 5" key="1">
    <citation type="journal article" date="2021" name="DNA Res.">
        <title>Genome analysis of Candida subhashii reveals its hybrid nature and dual mitochondrial genome conformations.</title>
        <authorList>
            <person name="Mixao V."/>
            <person name="Hegedusova E."/>
            <person name="Saus E."/>
            <person name="Pryszcz L.P."/>
            <person name="Cillingova A."/>
            <person name="Nosek J."/>
            <person name="Gabaldon T."/>
        </authorList>
    </citation>
    <scope>NUCLEOTIDE SEQUENCE [LARGE SCALE GENOMIC DNA]</scope>
    <source>
        <strain evidence="4 5">CBS 10753</strain>
    </source>
</reference>
<comment type="caution">
    <text evidence="4">The sequence shown here is derived from an EMBL/GenBank/DDBJ whole genome shotgun (WGS) entry which is preliminary data.</text>
</comment>
<dbReference type="InterPro" id="IPR047150">
    <property type="entry name" value="SGT"/>
</dbReference>
<protein>
    <submittedName>
        <fullName evidence="4">Uncharacterized protein</fullName>
    </submittedName>
</protein>
<dbReference type="RefSeq" id="XP_049262708.1">
    <property type="nucleotide sequence ID" value="XM_049407920.1"/>
</dbReference>
<feature type="compositionally biased region" description="Low complexity" evidence="3">
    <location>
        <begin position="647"/>
        <end position="658"/>
    </location>
</feature>
<evidence type="ECO:0000256" key="3">
    <source>
        <dbReference type="SAM" id="MobiDB-lite"/>
    </source>
</evidence>
<accession>A0A8J5QL57</accession>
<feature type="region of interest" description="Disordered" evidence="3">
    <location>
        <begin position="639"/>
        <end position="683"/>
    </location>
</feature>
<keyword evidence="5" id="KW-1185">Reference proteome</keyword>
<evidence type="ECO:0000313" key="4">
    <source>
        <dbReference type="EMBL" id="KAG7662475.1"/>
    </source>
</evidence>
<dbReference type="EMBL" id="JAGSYN010000178">
    <property type="protein sequence ID" value="KAG7662475.1"/>
    <property type="molecule type" value="Genomic_DNA"/>
</dbReference>
<proteinExistence type="predicted"/>
<dbReference type="GO" id="GO:0016020">
    <property type="term" value="C:membrane"/>
    <property type="evidence" value="ECO:0007669"/>
    <property type="project" value="TreeGrafter"/>
</dbReference>
<dbReference type="OrthoDB" id="433738at2759"/>
<dbReference type="GO" id="GO:0060090">
    <property type="term" value="F:molecular adaptor activity"/>
    <property type="evidence" value="ECO:0007669"/>
    <property type="project" value="TreeGrafter"/>
</dbReference>
<dbReference type="GO" id="GO:0072380">
    <property type="term" value="C:TRC complex"/>
    <property type="evidence" value="ECO:0007669"/>
    <property type="project" value="TreeGrafter"/>
</dbReference>
<sequence>MINLTEEEKYSSYAMNVAIYGYFNHLTNDYESSSSSTTTTSYSTDMTNFYNNGMMHVITDRLSTYLNDQNVFNPEGTYNSTATIIGIINQFAIRKSTNKYSIPNKLNTADIIMKVNSNSIDPDLFCFDDYPDFGLELYQILLQVFKIYPDLILNSNITIQENLKFYIERYIDDHFFKDEQDRYSAVIHAREQVYKEAQSLYSNGQDINLDKFVLCFLYLLENHLELFYENDLSQVETTKQTVNKLREQGNNLMSNYAYGQAIKAYTQALELCPKSFPNFRDIPQLHTNRAIAFIGLNCVPEAIDDLNIAVATDRTFTPAWTQLGYCHLYMGSGLLALECYLVALRTCVGDIIPFNFPQDLVSQYRDHKLKTILPQFIERLSSAIALAEKRAYQQNQPEREIKRFVSEVRKILAQLRATGPEEDRESFTYLPLYRDSTLRTMSERANSQRPNILTPEVSQNILARSSAGGGATGTEGGPTVRAIPVAASIIDTPRNETARDGRGGGSPEAARDGPGIGAAVAAAAAAAAQAAGMDQTAGFPPGVGTTTTQSTQPNFRDLLNNFGDLMEGRIPPPPAAAGATGGRNTGGTGNRDGSPAAAIAETIIQGVGQVLPEGIRGMISSMTGNGQNARVFIDGREIPLRGSSSTNNNNNNNANANAHSGGNRNDGSDDVDMGDDDVPNDLD</sequence>
<evidence type="ECO:0000313" key="5">
    <source>
        <dbReference type="Proteomes" id="UP000694255"/>
    </source>
</evidence>
<organism evidence="4 5">
    <name type="scientific">[Candida] subhashii</name>
    <dbReference type="NCBI Taxonomy" id="561895"/>
    <lineage>
        <taxon>Eukaryota</taxon>
        <taxon>Fungi</taxon>
        <taxon>Dikarya</taxon>
        <taxon>Ascomycota</taxon>
        <taxon>Saccharomycotina</taxon>
        <taxon>Pichiomycetes</taxon>
        <taxon>Debaryomycetaceae</taxon>
        <taxon>Spathaspora</taxon>
    </lineage>
</organism>
<dbReference type="SMART" id="SM00028">
    <property type="entry name" value="TPR"/>
    <property type="match status" value="3"/>
</dbReference>
<name>A0A8J5QL57_9ASCO</name>
<dbReference type="PANTHER" id="PTHR45831:SF2">
    <property type="entry name" value="LD24721P"/>
    <property type="match status" value="1"/>
</dbReference>
<keyword evidence="1" id="KW-0677">Repeat</keyword>
<dbReference type="GeneID" id="73470806"/>
<keyword evidence="2" id="KW-0802">TPR repeat</keyword>
<feature type="compositionally biased region" description="Basic and acidic residues" evidence="3">
    <location>
        <begin position="493"/>
        <end position="502"/>
    </location>
</feature>
<dbReference type="Proteomes" id="UP000694255">
    <property type="component" value="Unassembled WGS sequence"/>
</dbReference>
<feature type="compositionally biased region" description="Gly residues" evidence="3">
    <location>
        <begin position="579"/>
        <end position="590"/>
    </location>
</feature>
<feature type="region of interest" description="Disordered" evidence="3">
    <location>
        <begin position="493"/>
        <end position="514"/>
    </location>
</feature>